<gene>
    <name evidence="5" type="ORF">PHMEG_00026601</name>
</gene>
<dbReference type="InterPro" id="IPR045379">
    <property type="entry name" value="Crinkler_N"/>
</dbReference>
<organism evidence="5 6">
    <name type="scientific">Phytophthora megakarya</name>
    <dbReference type="NCBI Taxonomy" id="4795"/>
    <lineage>
        <taxon>Eukaryota</taxon>
        <taxon>Sar</taxon>
        <taxon>Stramenopiles</taxon>
        <taxon>Oomycota</taxon>
        <taxon>Peronosporomycetes</taxon>
        <taxon>Peronosporales</taxon>
        <taxon>Peronosporaceae</taxon>
        <taxon>Phytophthora</taxon>
    </lineage>
</organism>
<evidence type="ECO:0000256" key="2">
    <source>
        <dbReference type="ARBA" id="ARBA00004613"/>
    </source>
</evidence>
<evidence type="ECO:0000256" key="1">
    <source>
        <dbReference type="ARBA" id="ARBA00004340"/>
    </source>
</evidence>
<dbReference type="AlphaFoldDB" id="A0A225VA17"/>
<keyword evidence="3" id="KW-0964">Secreted</keyword>
<dbReference type="Proteomes" id="UP000198211">
    <property type="component" value="Unassembled WGS sequence"/>
</dbReference>
<dbReference type="InterPro" id="IPR029071">
    <property type="entry name" value="Ubiquitin-like_domsf"/>
</dbReference>
<evidence type="ECO:0000256" key="3">
    <source>
        <dbReference type="ARBA" id="ARBA00022525"/>
    </source>
</evidence>
<proteinExistence type="predicted"/>
<dbReference type="OrthoDB" id="167134at2759"/>
<dbReference type="Pfam" id="PF20147">
    <property type="entry name" value="Crinkler"/>
    <property type="match status" value="1"/>
</dbReference>
<name>A0A225VA17_9STRA</name>
<dbReference type="GO" id="GO:0005576">
    <property type="term" value="C:extracellular region"/>
    <property type="evidence" value="ECO:0007669"/>
    <property type="project" value="UniProtKB-SubCell"/>
</dbReference>
<comment type="subcellular location">
    <subcellularLocation>
        <location evidence="1">Host cell</location>
    </subcellularLocation>
    <subcellularLocation>
        <location evidence="2">Secreted</location>
    </subcellularLocation>
</comment>
<comment type="caution">
    <text evidence="5">The sequence shown here is derived from an EMBL/GenBank/DDBJ whole genome shotgun (WGS) entry which is preliminary data.</text>
</comment>
<dbReference type="CDD" id="cd17039">
    <property type="entry name" value="Ubl_ubiquitin_like"/>
    <property type="match status" value="1"/>
</dbReference>
<keyword evidence="6" id="KW-1185">Reference proteome</keyword>
<evidence type="ECO:0000259" key="4">
    <source>
        <dbReference type="Pfam" id="PF20147"/>
    </source>
</evidence>
<evidence type="ECO:0000313" key="5">
    <source>
        <dbReference type="EMBL" id="OWZ01934.1"/>
    </source>
</evidence>
<sequence>MVKLFCAIVGVDGSAFPVEIDENETVGDLKEAIQKKKPNDLKDVDPDKLQLFLAKTTDGAWLDEAGVAAVALDECGHPHDFGDPMVAANWIKNATYFGENFQPGEGDVHVLVVVPKSKTGLWLVTGSVENAVDTKGIRCRLYRLAGAYLGYYDPACRDEDKDNAFWYEDKTLCIHSLFGTGDNALLFDNALHDESITQLRRIYGGDYVPNDTESQASMLSLSTTTSIVDTMTDEFKYQRLEDEKWFGPVGKAQSCHVMSREHCLEYPSYQKYDNDPSNRLALSAEMREWFDARSFVVPMMKISVESTSEGFVLGNRYKVYLVVRAWNADFAKLILLRLKEGCDVSEDGLEMRTSVYVQNKEVFCECMKWKCNGIENRWREHENMVPAVD</sequence>
<reference evidence="6" key="1">
    <citation type="submission" date="2017-03" db="EMBL/GenBank/DDBJ databases">
        <title>Phytopthora megakarya and P. palmivora, two closely related causual agents of cacao black pod achieved similar genome size and gene model numbers by different mechanisms.</title>
        <authorList>
            <person name="Ali S."/>
            <person name="Shao J."/>
            <person name="Larry D.J."/>
            <person name="Kronmiller B."/>
            <person name="Shen D."/>
            <person name="Strem M.D."/>
            <person name="Melnick R.L."/>
            <person name="Guiltinan M.J."/>
            <person name="Tyler B.M."/>
            <person name="Meinhardt L.W."/>
            <person name="Bailey B.A."/>
        </authorList>
    </citation>
    <scope>NUCLEOTIDE SEQUENCE [LARGE SCALE GENOMIC DNA]</scope>
    <source>
        <strain evidence="6">zdho120</strain>
    </source>
</reference>
<dbReference type="GO" id="GO:0043657">
    <property type="term" value="C:host cell"/>
    <property type="evidence" value="ECO:0007669"/>
    <property type="project" value="UniProtKB-SubCell"/>
</dbReference>
<dbReference type="EMBL" id="NBNE01006515">
    <property type="protein sequence ID" value="OWZ01934.1"/>
    <property type="molecule type" value="Genomic_DNA"/>
</dbReference>
<dbReference type="SUPFAM" id="SSF54236">
    <property type="entry name" value="Ubiquitin-like"/>
    <property type="match status" value="1"/>
</dbReference>
<evidence type="ECO:0000313" key="6">
    <source>
        <dbReference type="Proteomes" id="UP000198211"/>
    </source>
</evidence>
<accession>A0A225VA17</accession>
<feature type="domain" description="Crinkler effector protein N-terminal" evidence="4">
    <location>
        <begin position="2"/>
        <end position="113"/>
    </location>
</feature>
<protein>
    <submittedName>
        <fullName evidence="5">Crinkler (CRN)</fullName>
    </submittedName>
</protein>